<protein>
    <submittedName>
        <fullName evidence="1">Uncharacterized protein</fullName>
    </submittedName>
</protein>
<dbReference type="GO" id="GO:0003341">
    <property type="term" value="P:cilium movement"/>
    <property type="evidence" value="ECO:0007669"/>
    <property type="project" value="InterPro"/>
</dbReference>
<evidence type="ECO:0000313" key="1">
    <source>
        <dbReference type="EMBL" id="KAK1129439.1"/>
    </source>
</evidence>
<dbReference type="Proteomes" id="UP001177670">
    <property type="component" value="Unassembled WGS sequence"/>
</dbReference>
<comment type="caution">
    <text evidence="1">The sequence shown here is derived from an EMBL/GenBank/DDBJ whole genome shotgun (WGS) entry which is preliminary data.</text>
</comment>
<dbReference type="GO" id="GO:0097729">
    <property type="term" value="C:9+2 motile cilium"/>
    <property type="evidence" value="ECO:0007669"/>
    <property type="project" value="TreeGrafter"/>
</dbReference>
<reference evidence="1" key="1">
    <citation type="submission" date="2021-10" db="EMBL/GenBank/DDBJ databases">
        <title>Melipona bicolor Genome sequencing and assembly.</title>
        <authorList>
            <person name="Araujo N.S."/>
            <person name="Arias M.C."/>
        </authorList>
    </citation>
    <scope>NUCLEOTIDE SEQUENCE</scope>
    <source>
        <strain evidence="1">USP_2M_L1-L4_2017</strain>
        <tissue evidence="1">Whole body</tissue>
    </source>
</reference>
<dbReference type="PANTHER" id="PTHR46500">
    <property type="entry name" value="CILIA- AND FLAGELLA-ASSOCIATED PROTEIN 221"/>
    <property type="match status" value="1"/>
</dbReference>
<gene>
    <name evidence="1" type="ORF">K0M31_019167</name>
</gene>
<dbReference type="AlphaFoldDB" id="A0AA40G2C2"/>
<dbReference type="PANTHER" id="PTHR46500:SF1">
    <property type="entry name" value="CILIA- AND FLAGELLA-ASSOCIATED PROTEIN 221"/>
    <property type="match status" value="1"/>
</dbReference>
<keyword evidence="2" id="KW-1185">Reference proteome</keyword>
<dbReference type="EMBL" id="JAHYIQ010000008">
    <property type="protein sequence ID" value="KAK1129439.1"/>
    <property type="molecule type" value="Genomic_DNA"/>
</dbReference>
<accession>A0AA40G2C2</accession>
<dbReference type="Gene3D" id="2.60.40.10">
    <property type="entry name" value="Immunoglobulins"/>
    <property type="match status" value="1"/>
</dbReference>
<evidence type="ECO:0000313" key="2">
    <source>
        <dbReference type="Proteomes" id="UP001177670"/>
    </source>
</evidence>
<name>A0AA40G2C2_9HYME</name>
<dbReference type="GO" id="GO:0044458">
    <property type="term" value="P:motile cilium assembly"/>
    <property type="evidence" value="ECO:0007669"/>
    <property type="project" value="TreeGrafter"/>
</dbReference>
<proteinExistence type="predicted"/>
<organism evidence="1 2">
    <name type="scientific">Melipona bicolor</name>
    <dbReference type="NCBI Taxonomy" id="60889"/>
    <lineage>
        <taxon>Eukaryota</taxon>
        <taxon>Metazoa</taxon>
        <taxon>Ecdysozoa</taxon>
        <taxon>Arthropoda</taxon>
        <taxon>Hexapoda</taxon>
        <taxon>Insecta</taxon>
        <taxon>Pterygota</taxon>
        <taxon>Neoptera</taxon>
        <taxon>Endopterygota</taxon>
        <taxon>Hymenoptera</taxon>
        <taxon>Apocrita</taxon>
        <taxon>Aculeata</taxon>
        <taxon>Apoidea</taxon>
        <taxon>Anthophila</taxon>
        <taxon>Apidae</taxon>
        <taxon>Melipona</taxon>
    </lineage>
</organism>
<dbReference type="InterPro" id="IPR029676">
    <property type="entry name" value="CFAP221"/>
</dbReference>
<sequence length="429" mass="50469">MDMDTFDQTQYCTEKIRKKNIHKFEEESTNGSLNVVPSTLKFTFDSGNFKIQEKKVEIMNCFLKPCPIRFLPLETDYFRFKNVYQRTWLNPGSVFKLNILFIPDEDRDYNDILKICYFNDQTMQIKIYAEMTIKFSFPAVVNFGNVPLGRTVSYKIPIHSHAERDFSFAIIPFNGGSCVDVYPQRGHVKSKQKPVTIVVIYRPLRYISMNFQIRIFISDSCKASRVINFYAYTRPGLLREILENVEIKVKSKMQRKKIGTTFCKEVKPISVKKDKSKYCLRKSTAKCTSFEKLLLTQCSHFPLYTPHAINCILNSKIRRSFSEYELKGPLGVFLFQTMEQKTEKLKELLAKVEAHYRKNEQARFHHKPKVNYGTFDASENQMIEIKTQREQAWDNYRDLTTISGKYILEQEKPKKIKQRILRASRKVHT</sequence>
<dbReference type="InterPro" id="IPR013783">
    <property type="entry name" value="Ig-like_fold"/>
</dbReference>